<proteinExistence type="predicted"/>
<evidence type="ECO:0000313" key="4">
    <source>
        <dbReference type="Proteomes" id="UP000292402"/>
    </source>
</evidence>
<keyword evidence="1" id="KW-0175">Coiled coil</keyword>
<feature type="region of interest" description="Disordered" evidence="2">
    <location>
        <begin position="154"/>
        <end position="176"/>
    </location>
</feature>
<dbReference type="EMBL" id="PDXA01000041">
    <property type="protein sequence ID" value="RYN44515.1"/>
    <property type="molecule type" value="Genomic_DNA"/>
</dbReference>
<name>A0A4Q4M5F7_9PLEO</name>
<evidence type="ECO:0000256" key="2">
    <source>
        <dbReference type="SAM" id="MobiDB-lite"/>
    </source>
</evidence>
<feature type="coiled-coil region" evidence="1">
    <location>
        <begin position="63"/>
        <end position="111"/>
    </location>
</feature>
<sequence length="223" mass="25890">MPIKVSSWFKGHFGPPSDTYVTDEDEIIGLDHSMDLEHANTEEKMYKKKYWQLRKQVDEDEIYNNLRADNASLRDDKRELENKLIRVENAKLSAEVQLMRHEKELNDVKANNSIERGASNARNERLKLDNRVLRNNEEHMKFLLLSHDIRTPTLPITSRATPPPTPELTDDDSDMDDADDLSVCPEWYNRRNCSRGVGTRPKKCDRGGHPHLINFHTPLRAAF</sequence>
<protein>
    <submittedName>
        <fullName evidence="3">Uncharacterized protein</fullName>
    </submittedName>
</protein>
<comment type="caution">
    <text evidence="3">The sequence shown here is derived from an EMBL/GenBank/DDBJ whole genome shotgun (WGS) entry which is preliminary data.</text>
</comment>
<dbReference type="Proteomes" id="UP000292402">
    <property type="component" value="Unassembled WGS sequence"/>
</dbReference>
<gene>
    <name evidence="3" type="ORF">AA0114_g9933</name>
</gene>
<evidence type="ECO:0000256" key="1">
    <source>
        <dbReference type="SAM" id="Coils"/>
    </source>
</evidence>
<organism evidence="3 4">
    <name type="scientific">Alternaria tenuissima</name>
    <dbReference type="NCBI Taxonomy" id="119927"/>
    <lineage>
        <taxon>Eukaryota</taxon>
        <taxon>Fungi</taxon>
        <taxon>Dikarya</taxon>
        <taxon>Ascomycota</taxon>
        <taxon>Pezizomycotina</taxon>
        <taxon>Dothideomycetes</taxon>
        <taxon>Pleosporomycetidae</taxon>
        <taxon>Pleosporales</taxon>
        <taxon>Pleosporineae</taxon>
        <taxon>Pleosporaceae</taxon>
        <taxon>Alternaria</taxon>
        <taxon>Alternaria sect. Alternaria</taxon>
        <taxon>Alternaria alternata complex</taxon>
    </lineage>
</organism>
<evidence type="ECO:0000313" key="3">
    <source>
        <dbReference type="EMBL" id="RYN44515.1"/>
    </source>
</evidence>
<accession>A0A4Q4M5F7</accession>
<dbReference type="AlphaFoldDB" id="A0A4Q4M5F7"/>
<reference evidence="4" key="1">
    <citation type="journal article" date="2019" name="bioRxiv">
        <title>Genomics, evolutionary history and diagnostics of the Alternaria alternata species group including apple and Asian pear pathotypes.</title>
        <authorList>
            <person name="Armitage A.D."/>
            <person name="Cockerton H.M."/>
            <person name="Sreenivasaprasad S."/>
            <person name="Woodhall J.W."/>
            <person name="Lane C.R."/>
            <person name="Harrison R.J."/>
            <person name="Clarkson J.P."/>
        </authorList>
    </citation>
    <scope>NUCLEOTIDE SEQUENCE [LARGE SCALE GENOMIC DNA]</scope>
    <source>
        <strain evidence="4">FERA 1082</strain>
    </source>
</reference>